<comment type="caution">
    <text evidence="1">The sequence shown here is derived from an EMBL/GenBank/DDBJ whole genome shotgun (WGS) entry which is preliminary data.</text>
</comment>
<evidence type="ECO:0000313" key="2">
    <source>
        <dbReference type="Proteomes" id="UP001157502"/>
    </source>
</evidence>
<accession>A0ACC2FZZ9</accession>
<protein>
    <submittedName>
        <fullName evidence="1">Uncharacterized protein</fullName>
    </submittedName>
</protein>
<proteinExistence type="predicted"/>
<organism evidence="1 2">
    <name type="scientific">Dallia pectoralis</name>
    <name type="common">Alaska blackfish</name>
    <dbReference type="NCBI Taxonomy" id="75939"/>
    <lineage>
        <taxon>Eukaryota</taxon>
        <taxon>Metazoa</taxon>
        <taxon>Chordata</taxon>
        <taxon>Craniata</taxon>
        <taxon>Vertebrata</taxon>
        <taxon>Euteleostomi</taxon>
        <taxon>Actinopterygii</taxon>
        <taxon>Neopterygii</taxon>
        <taxon>Teleostei</taxon>
        <taxon>Protacanthopterygii</taxon>
        <taxon>Esociformes</taxon>
        <taxon>Umbridae</taxon>
        <taxon>Dallia</taxon>
    </lineage>
</organism>
<gene>
    <name evidence="1" type="ORF">DPEC_G00223530</name>
</gene>
<name>A0ACC2FZZ9_DALPE</name>
<keyword evidence="2" id="KW-1185">Reference proteome</keyword>
<dbReference type="Proteomes" id="UP001157502">
    <property type="component" value="Chromosome 19"/>
</dbReference>
<sequence length="114" mass="12205">MVSGKTVKPIHSPRSDSTEKNIENILGDIKVAIIQQDVLMHLVGLLAIGRFTPSSTQPTPPRVMGRGHCLLGSQSYDSLTAINQICLEFPPGKDSTFVSQAKAVPSGTAHPWQG</sequence>
<reference evidence="1" key="1">
    <citation type="submission" date="2021-05" db="EMBL/GenBank/DDBJ databases">
        <authorList>
            <person name="Pan Q."/>
            <person name="Jouanno E."/>
            <person name="Zahm M."/>
            <person name="Klopp C."/>
            <person name="Cabau C."/>
            <person name="Louis A."/>
            <person name="Berthelot C."/>
            <person name="Parey E."/>
            <person name="Roest Crollius H."/>
            <person name="Montfort J."/>
            <person name="Robinson-Rechavi M."/>
            <person name="Bouchez O."/>
            <person name="Lampietro C."/>
            <person name="Lopez Roques C."/>
            <person name="Donnadieu C."/>
            <person name="Postlethwait J."/>
            <person name="Bobe J."/>
            <person name="Dillon D."/>
            <person name="Chandos A."/>
            <person name="von Hippel F."/>
            <person name="Guiguen Y."/>
        </authorList>
    </citation>
    <scope>NUCLEOTIDE SEQUENCE</scope>
    <source>
        <strain evidence="1">YG-Jan2019</strain>
    </source>
</reference>
<evidence type="ECO:0000313" key="1">
    <source>
        <dbReference type="EMBL" id="KAJ7996922.1"/>
    </source>
</evidence>
<dbReference type="EMBL" id="CM055746">
    <property type="protein sequence ID" value="KAJ7996922.1"/>
    <property type="molecule type" value="Genomic_DNA"/>
</dbReference>